<dbReference type="InterPro" id="IPR017841">
    <property type="entry name" value="Hopanoid_biosynth_HpnN"/>
</dbReference>
<evidence type="ECO:0000313" key="9">
    <source>
        <dbReference type="Proteomes" id="UP000001416"/>
    </source>
</evidence>
<sequence>MKFSHNCTYNLFAFCTSFSYRYAPWVLLIALLFTVASAVYTARNLGMNTDTTDMLSEHLPFRINSVKYDKAFPQDSGILLLVLSAPTPEQAYSTASRLVVSLKKDSKNFSDVYAPGTDDFFGRNGLLYEDIPQLNHIADHLAEAQPLIAQISRDPTLYSFIGLLTQAVDELNKGQYLELGPVFNGVSETMDARLAGKSRPLSWQTLFRGEPAKTSYQEIIIVKPRPDYSELLPGKQPILAVRTAAEQIGLTDDGPIQLRITGDVALADDELKSSLDGMEVAGVVTFIMVGAVLYSAMHTVGMTLAVLICLGVGLILTAAFATVAIGQLNVISIAFAVLYIGLGADFAIHFLLRFREMLENGLSANDAIYKAGGEAGVALTACTVANALGFYAFIPTSYSGVAELGIISGTGMLISLIVTFIIGPALLRYLSGRSAVEPNGRKTLGKALEFSLKWRKLTHISVGLLLLLAIVLWPQIRFDYNLLNMQDPKGEAVQTFRELLASPDHSPWYAVVLTEDRKEIQQLQNNLIKLPEVSKVVSILDLVPSEQEAKLAVIEEMSLIMGPGLSVTRSATHEHTIPQQIQALTTLNTALDRYLVQHPDSAVSASARGLRDSVRSLLDRLDKADAGERQKLLRSLEEDLLSTLSVALQRLYNLIEAVPFSEQELPESIAGRWHSHTGEYRIAVYPSEDIGDNGLLRHFVRSVQQVAPQATGMPVISLEAGDAVIDAFFQAFSLALVGVVVALLIMLRSIKYTVLVLIPLLLSSIFTGVFTVLLDIPFNFANIIALPLLLGLGIDSSLHMVHRSMDNRVENEILIHTSTARAIFYSALTALVDFASLMFSSHKGTASMGALLTVGLAFTLICTLIILPSLLRNPNRQRVVA</sequence>
<evidence type="ECO:0000313" key="8">
    <source>
        <dbReference type="EMBL" id="CAD85670.1"/>
    </source>
</evidence>
<feature type="transmembrane region" description="Helical" evidence="6">
    <location>
        <begin position="727"/>
        <end position="747"/>
    </location>
</feature>
<proteinExistence type="predicted"/>
<feature type="transmembrane region" description="Helical" evidence="6">
    <location>
        <begin position="846"/>
        <end position="871"/>
    </location>
</feature>
<comment type="subcellular location">
    <subcellularLocation>
        <location evidence="1">Cell membrane</location>
        <topology evidence="1">Multi-pass membrane protein</topology>
    </subcellularLocation>
</comment>
<dbReference type="GO" id="GO:0005886">
    <property type="term" value="C:plasma membrane"/>
    <property type="evidence" value="ECO:0007669"/>
    <property type="project" value="UniProtKB-SubCell"/>
</dbReference>
<accession>Q82TW0</accession>
<feature type="domain" description="Membrane transport protein MMPL" evidence="7">
    <location>
        <begin position="733"/>
        <end position="871"/>
    </location>
</feature>
<dbReference type="InterPro" id="IPR004869">
    <property type="entry name" value="MMPL_dom"/>
</dbReference>
<evidence type="ECO:0000256" key="3">
    <source>
        <dbReference type="ARBA" id="ARBA00022692"/>
    </source>
</evidence>
<dbReference type="Proteomes" id="UP000001416">
    <property type="component" value="Chromosome"/>
</dbReference>
<feature type="transmembrane region" description="Helical" evidence="6">
    <location>
        <begin position="375"/>
        <end position="394"/>
    </location>
</feature>
<feature type="domain" description="Membrane transport protein MMPL" evidence="7">
    <location>
        <begin position="236"/>
        <end position="457"/>
    </location>
</feature>
<dbReference type="NCBIfam" id="TIGR03480">
    <property type="entry name" value="HpnN"/>
    <property type="match status" value="1"/>
</dbReference>
<gene>
    <name evidence="8" type="ordered locus">NE1759</name>
</gene>
<dbReference type="Gene3D" id="1.20.1640.10">
    <property type="entry name" value="Multidrug efflux transporter AcrB transmembrane domain"/>
    <property type="match status" value="2"/>
</dbReference>
<feature type="transmembrane region" description="Helical" evidence="6">
    <location>
        <begin position="280"/>
        <end position="297"/>
    </location>
</feature>
<dbReference type="PhylomeDB" id="Q82TW0"/>
<dbReference type="HOGENOM" id="CLU_009099_0_0_4"/>
<feature type="transmembrane region" description="Helical" evidence="6">
    <location>
        <begin position="457"/>
        <end position="476"/>
    </location>
</feature>
<dbReference type="STRING" id="228410.NE1759"/>
<keyword evidence="5 6" id="KW-0472">Membrane</keyword>
<protein>
    <recommendedName>
        <fullName evidence="7">Membrane transport protein MMPL domain-containing protein</fullName>
    </recommendedName>
</protein>
<dbReference type="PANTHER" id="PTHR33406:SF13">
    <property type="entry name" value="MEMBRANE PROTEIN YDFJ"/>
    <property type="match status" value="1"/>
</dbReference>
<keyword evidence="9" id="KW-1185">Reference proteome</keyword>
<feature type="transmembrane region" description="Helical" evidence="6">
    <location>
        <begin position="406"/>
        <end position="427"/>
    </location>
</feature>
<evidence type="ECO:0000259" key="7">
    <source>
        <dbReference type="Pfam" id="PF03176"/>
    </source>
</evidence>
<dbReference type="Pfam" id="PF03176">
    <property type="entry name" value="MMPL"/>
    <property type="match status" value="2"/>
</dbReference>
<reference evidence="8 9" key="1">
    <citation type="journal article" date="2003" name="J. Bacteriol.">
        <title>Complete genome sequence of the ammonia-oxidizing bacterium and obligate chemolithoautotroph Nitrosomonas europaea.</title>
        <authorList>
            <person name="Chain P."/>
            <person name="Lamerdin J."/>
            <person name="Larimer F."/>
            <person name="Regala W."/>
            <person name="Land M."/>
            <person name="Hauser L."/>
            <person name="Hooper A."/>
            <person name="Klotz M."/>
            <person name="Norton J."/>
            <person name="Sayavedra-Soto L."/>
            <person name="Arciero D."/>
            <person name="Hommes N."/>
            <person name="Whittaker M."/>
            <person name="Arp D."/>
        </authorList>
    </citation>
    <scope>NUCLEOTIDE SEQUENCE [LARGE SCALE GENOMIC DNA]</scope>
    <source>
        <strain evidence="9">ATCC 19718 / CIP 103999 / KCTC 2705 / NBRC 14298</strain>
    </source>
</reference>
<organism evidence="8 9">
    <name type="scientific">Nitrosomonas europaea (strain ATCC 19718 / CIP 103999 / KCTC 2705 / NBRC 14298)</name>
    <dbReference type="NCBI Taxonomy" id="228410"/>
    <lineage>
        <taxon>Bacteria</taxon>
        <taxon>Pseudomonadati</taxon>
        <taxon>Pseudomonadota</taxon>
        <taxon>Betaproteobacteria</taxon>
        <taxon>Nitrosomonadales</taxon>
        <taxon>Nitrosomonadaceae</taxon>
        <taxon>Nitrosomonas</taxon>
    </lineage>
</organism>
<feature type="transmembrane region" description="Helical" evidence="6">
    <location>
        <begin position="822"/>
        <end position="840"/>
    </location>
</feature>
<evidence type="ECO:0000256" key="1">
    <source>
        <dbReference type="ARBA" id="ARBA00004651"/>
    </source>
</evidence>
<feature type="transmembrane region" description="Helical" evidence="6">
    <location>
        <begin position="780"/>
        <end position="801"/>
    </location>
</feature>
<dbReference type="AlphaFoldDB" id="Q82TW0"/>
<dbReference type="PANTHER" id="PTHR33406">
    <property type="entry name" value="MEMBRANE PROTEIN MJ1562-RELATED"/>
    <property type="match status" value="1"/>
</dbReference>
<dbReference type="eggNOG" id="COG0841">
    <property type="taxonomic scope" value="Bacteria"/>
</dbReference>
<dbReference type="InterPro" id="IPR050545">
    <property type="entry name" value="Mycobact_MmpL"/>
</dbReference>
<evidence type="ECO:0000256" key="2">
    <source>
        <dbReference type="ARBA" id="ARBA00022475"/>
    </source>
</evidence>
<dbReference type="GeneID" id="87104920"/>
<keyword evidence="2" id="KW-1003">Cell membrane</keyword>
<dbReference type="KEGG" id="neu:NE1759"/>
<feature type="transmembrane region" description="Helical" evidence="6">
    <location>
        <begin position="754"/>
        <end position="774"/>
    </location>
</feature>
<evidence type="ECO:0000256" key="6">
    <source>
        <dbReference type="SAM" id="Phobius"/>
    </source>
</evidence>
<dbReference type="SUPFAM" id="SSF82866">
    <property type="entry name" value="Multidrug efflux transporter AcrB transmembrane domain"/>
    <property type="match status" value="2"/>
</dbReference>
<keyword evidence="3 6" id="KW-0812">Transmembrane</keyword>
<feature type="transmembrane region" description="Helical" evidence="6">
    <location>
        <begin position="304"/>
        <end position="325"/>
    </location>
</feature>
<dbReference type="OrthoDB" id="7067407at2"/>
<evidence type="ECO:0000256" key="4">
    <source>
        <dbReference type="ARBA" id="ARBA00022989"/>
    </source>
</evidence>
<name>Q82TW0_NITEU</name>
<dbReference type="EMBL" id="AL954747">
    <property type="protein sequence ID" value="CAD85670.1"/>
    <property type="molecule type" value="Genomic_DNA"/>
</dbReference>
<dbReference type="RefSeq" id="WP_011112311.1">
    <property type="nucleotide sequence ID" value="NC_004757.1"/>
</dbReference>
<feature type="transmembrane region" description="Helical" evidence="6">
    <location>
        <begin position="331"/>
        <end position="354"/>
    </location>
</feature>
<keyword evidence="4 6" id="KW-1133">Transmembrane helix</keyword>
<evidence type="ECO:0000256" key="5">
    <source>
        <dbReference type="ARBA" id="ARBA00023136"/>
    </source>
</evidence>